<evidence type="ECO:0000313" key="2">
    <source>
        <dbReference type="Proteomes" id="UP000830768"/>
    </source>
</evidence>
<gene>
    <name evidence="1" type="ORF">LCI18_001046</name>
</gene>
<dbReference type="Proteomes" id="UP000830768">
    <property type="component" value="Chromosome 1"/>
</dbReference>
<reference evidence="1" key="1">
    <citation type="submission" date="2021-11" db="EMBL/GenBank/DDBJ databases">
        <title>Fusarium solani-melongenae Genome sequencing and assembly.</title>
        <authorList>
            <person name="Xie S."/>
            <person name="Huang L."/>
            <person name="Zhang X."/>
        </authorList>
    </citation>
    <scope>NUCLEOTIDE SEQUENCE</scope>
    <source>
        <strain evidence="1">CRI 24-3</strain>
    </source>
</reference>
<keyword evidence="2" id="KW-1185">Reference proteome</keyword>
<proteinExistence type="predicted"/>
<name>A0ACD3YNC7_FUSSC</name>
<accession>A0ACD3YNC7</accession>
<dbReference type="EMBL" id="CP090030">
    <property type="protein sequence ID" value="UPK90111.1"/>
    <property type="molecule type" value="Genomic_DNA"/>
</dbReference>
<evidence type="ECO:0000313" key="1">
    <source>
        <dbReference type="EMBL" id="UPK90111.1"/>
    </source>
</evidence>
<sequence>MTTLNPLPECEGPKLEPFPHDLAAGDVEFLSLLNIPRAHASIFKIKIGEKFYALKLFKSDRTCVDLPSQQEYESGAPETMSRDVFDQHFLPFQNECRAFGRLKELGREHLAVKVHGYLAVEHSEVMNKKMLRAVEVQNLAYFEEYQNLMTFLGIEDNPVMGIVKDWVDKLEMDDWPSDEGQNEYDWFLG</sequence>
<organism evidence="1 2">
    <name type="scientific">Fusarium solani subsp. cucurbitae</name>
    <name type="common">Neocosmosporum cucurbitae</name>
    <dbReference type="NCBI Taxonomy" id="2747967"/>
    <lineage>
        <taxon>Eukaryota</taxon>
        <taxon>Fungi</taxon>
        <taxon>Dikarya</taxon>
        <taxon>Ascomycota</taxon>
        <taxon>Pezizomycotina</taxon>
        <taxon>Sordariomycetes</taxon>
        <taxon>Hypocreomycetidae</taxon>
        <taxon>Hypocreales</taxon>
        <taxon>Nectriaceae</taxon>
        <taxon>Fusarium</taxon>
        <taxon>Fusarium solani species complex</taxon>
    </lineage>
</organism>
<protein>
    <submittedName>
        <fullName evidence="1">Uncharacterized protein</fullName>
    </submittedName>
</protein>